<accession>Q72WR0</accession>
<dbReference type="SMR" id="Q72WR0"/>
<gene>
    <name evidence="2" type="ordered locus">DVUA0029</name>
</gene>
<organism evidence="2 3">
    <name type="scientific">Nitratidesulfovibrio vulgaris (strain ATCC 29579 / DSM 644 / CCUG 34227 / NCIMB 8303 / VKM B-1760 / Hildenborough)</name>
    <name type="common">Desulfovibrio vulgaris</name>
    <dbReference type="NCBI Taxonomy" id="882"/>
    <lineage>
        <taxon>Bacteria</taxon>
        <taxon>Pseudomonadati</taxon>
        <taxon>Thermodesulfobacteriota</taxon>
        <taxon>Desulfovibrionia</taxon>
        <taxon>Desulfovibrionales</taxon>
        <taxon>Desulfovibrionaceae</taxon>
        <taxon>Nitratidesulfovibrio</taxon>
    </lineage>
</organism>
<dbReference type="InterPro" id="IPR009875">
    <property type="entry name" value="PilZ_domain"/>
</dbReference>
<dbReference type="OrthoDB" id="5461379at2"/>
<dbReference type="EnsemblBacteria" id="AAS94421">
    <property type="protein sequence ID" value="AAS94421"/>
    <property type="gene ID" value="DVUA0029"/>
</dbReference>
<dbReference type="PATRIC" id="fig|882.5.peg.3105"/>
<proteinExistence type="predicted"/>
<dbReference type="AlphaFoldDB" id="Q72WR0"/>
<dbReference type="Gene3D" id="2.40.10.220">
    <property type="entry name" value="predicted glycosyltransferase like domains"/>
    <property type="match status" value="1"/>
</dbReference>
<reference evidence="2 3" key="1">
    <citation type="journal article" date="2004" name="Nat. Biotechnol.">
        <title>The genome sequence of the anaerobic, sulfate-reducing bacterium Desulfovibrio vulgaris Hildenborough.</title>
        <authorList>
            <person name="Heidelberg J.F."/>
            <person name="Seshadri R."/>
            <person name="Haveman S.A."/>
            <person name="Hemme C.L."/>
            <person name="Paulsen I.T."/>
            <person name="Kolonay J.F."/>
            <person name="Eisen J.A."/>
            <person name="Ward N."/>
            <person name="Methe B."/>
            <person name="Brinkac L.M."/>
            <person name="Daugherty S.C."/>
            <person name="Deboy R.T."/>
            <person name="Dodson R.J."/>
            <person name="Durkin A.S."/>
            <person name="Madupu R."/>
            <person name="Nelson W.C."/>
            <person name="Sullivan S.A."/>
            <person name="Fouts D."/>
            <person name="Haft D.H."/>
            <person name="Selengut J."/>
            <person name="Peterson J.D."/>
            <person name="Davidsen T.M."/>
            <person name="Zafar N."/>
            <person name="Zhou L."/>
            <person name="Radune D."/>
            <person name="Dimitrov G."/>
            <person name="Hance M."/>
            <person name="Tran K."/>
            <person name="Khouri H."/>
            <person name="Gill J."/>
            <person name="Utterback T.R."/>
            <person name="Feldblyum T.V."/>
            <person name="Wall J.D."/>
            <person name="Voordouw G."/>
            <person name="Fraser C.M."/>
        </authorList>
    </citation>
    <scope>NUCLEOTIDE SEQUENCE [LARGE SCALE GENOMIC DNA]</scope>
    <source>
        <strain evidence="3">ATCC 29579 / DSM 644 / NCIMB 8303 / VKM B-1760 / Hildenborough</strain>
        <plasmid evidence="3">pDV</plasmid>
    </source>
</reference>
<dbReference type="GO" id="GO:0035438">
    <property type="term" value="F:cyclic-di-GMP binding"/>
    <property type="evidence" value="ECO:0007669"/>
    <property type="project" value="InterPro"/>
</dbReference>
<name>Q72WR0_NITV2</name>
<geneLocation type="plasmid" evidence="2 3">
    <name>pDV</name>
</geneLocation>
<keyword evidence="3" id="KW-1185">Reference proteome</keyword>
<evidence type="ECO:0000313" key="2">
    <source>
        <dbReference type="EMBL" id="AAS94421.1"/>
    </source>
</evidence>
<dbReference type="KEGG" id="dvu:DVUA0029"/>
<evidence type="ECO:0000259" key="1">
    <source>
        <dbReference type="Pfam" id="PF07238"/>
    </source>
</evidence>
<dbReference type="Pfam" id="PF07238">
    <property type="entry name" value="PilZ"/>
    <property type="match status" value="1"/>
</dbReference>
<dbReference type="DNASU" id="2781555"/>
<protein>
    <recommendedName>
        <fullName evidence="1">PilZ domain-containing protein</fullName>
    </recommendedName>
</protein>
<evidence type="ECO:0000313" key="3">
    <source>
        <dbReference type="Proteomes" id="UP000002194"/>
    </source>
</evidence>
<dbReference type="Proteomes" id="UP000002194">
    <property type="component" value="Plasmid pDV"/>
</dbReference>
<sequence>MSENATGCRIRQHFRQVTGLAIRRYNASHRLSDSKTDSYASFSEHAPTAFTTMRNETLSMECTASGTASAPCTVVASSPCVQRGTPLTRQACDRGQMRTATNAGGTAMQERRNYQRLDLKGYAYDCSVQINGEEYYARLLDISQGGARLQLQGDYDPDMRYGSYGKVKEEYYKPAFLHDHYYSVVWSYGKEVGVSFSGPLLHSYEDMKNYYQQGDYKQQGYYPQDY</sequence>
<dbReference type="SUPFAM" id="SSF141371">
    <property type="entry name" value="PilZ domain-like"/>
    <property type="match status" value="1"/>
</dbReference>
<keyword evidence="2" id="KW-0614">Plasmid</keyword>
<feature type="domain" description="PilZ" evidence="1">
    <location>
        <begin position="110"/>
        <end position="211"/>
    </location>
</feature>
<dbReference type="HOGENOM" id="CLU_1223147_0_0_7"/>
<dbReference type="EMBL" id="AE017286">
    <property type="protein sequence ID" value="AAS94421.1"/>
    <property type="molecule type" value="Genomic_DNA"/>
</dbReference>